<keyword evidence="2" id="KW-1185">Reference proteome</keyword>
<dbReference type="Proteomes" id="UP001153076">
    <property type="component" value="Unassembled WGS sequence"/>
</dbReference>
<name>A0A9Q1JJW0_9CARY</name>
<gene>
    <name evidence="1" type="ORF">Cgig2_008426</name>
</gene>
<evidence type="ECO:0000313" key="1">
    <source>
        <dbReference type="EMBL" id="KAJ8420830.1"/>
    </source>
</evidence>
<comment type="caution">
    <text evidence="1">The sequence shown here is derived from an EMBL/GenBank/DDBJ whole genome shotgun (WGS) entry which is preliminary data.</text>
</comment>
<organism evidence="1 2">
    <name type="scientific">Carnegiea gigantea</name>
    <dbReference type="NCBI Taxonomy" id="171969"/>
    <lineage>
        <taxon>Eukaryota</taxon>
        <taxon>Viridiplantae</taxon>
        <taxon>Streptophyta</taxon>
        <taxon>Embryophyta</taxon>
        <taxon>Tracheophyta</taxon>
        <taxon>Spermatophyta</taxon>
        <taxon>Magnoliopsida</taxon>
        <taxon>eudicotyledons</taxon>
        <taxon>Gunneridae</taxon>
        <taxon>Pentapetalae</taxon>
        <taxon>Caryophyllales</taxon>
        <taxon>Cactineae</taxon>
        <taxon>Cactaceae</taxon>
        <taxon>Cactoideae</taxon>
        <taxon>Echinocereeae</taxon>
        <taxon>Carnegiea</taxon>
    </lineage>
</organism>
<accession>A0A9Q1JJW0</accession>
<proteinExistence type="predicted"/>
<evidence type="ECO:0000313" key="2">
    <source>
        <dbReference type="Proteomes" id="UP001153076"/>
    </source>
</evidence>
<sequence>MVVFRISFHALGVNSASTKSCLKMGFPHSLKTDEMPLCAFENFNWYRREVAFPLLPLPSDYENLFIDFDLAVAEEATQNFGLPEIPQVVFLAILLNDVVKLGVLHGWLTDALHPEIGNSHEVEESSVSGSASPLPNDDVRVSFGLVWPADYVVSAQLYCPARKLRCDMLRLWHLRLALRSPHLLLKEHRDLYPDFTLSDTEEAMHNFSIP</sequence>
<dbReference type="AlphaFoldDB" id="A0A9Q1JJW0"/>
<protein>
    <submittedName>
        <fullName evidence="1">Uncharacterized protein</fullName>
    </submittedName>
</protein>
<dbReference type="EMBL" id="JAKOGI010003117">
    <property type="protein sequence ID" value="KAJ8420830.1"/>
    <property type="molecule type" value="Genomic_DNA"/>
</dbReference>
<reference evidence="1" key="1">
    <citation type="submission" date="2022-04" db="EMBL/GenBank/DDBJ databases">
        <title>Carnegiea gigantea Genome sequencing and assembly v2.</title>
        <authorList>
            <person name="Copetti D."/>
            <person name="Sanderson M.J."/>
            <person name="Burquez A."/>
            <person name="Wojciechowski M.F."/>
        </authorList>
    </citation>
    <scope>NUCLEOTIDE SEQUENCE</scope>
    <source>
        <strain evidence="1">SGP5-SGP5p</strain>
        <tissue evidence="1">Aerial part</tissue>
    </source>
</reference>